<dbReference type="Pfam" id="PF01636">
    <property type="entry name" value="APH"/>
    <property type="match status" value="1"/>
</dbReference>
<evidence type="ECO:0000313" key="2">
    <source>
        <dbReference type="EMBL" id="KAF2450817.1"/>
    </source>
</evidence>
<reference evidence="2" key="1">
    <citation type="journal article" date="2020" name="Stud. Mycol.">
        <title>101 Dothideomycetes genomes: a test case for predicting lifestyles and emergence of pathogens.</title>
        <authorList>
            <person name="Haridas S."/>
            <person name="Albert R."/>
            <person name="Binder M."/>
            <person name="Bloem J."/>
            <person name="Labutti K."/>
            <person name="Salamov A."/>
            <person name="Andreopoulos B."/>
            <person name="Baker S."/>
            <person name="Barry K."/>
            <person name="Bills G."/>
            <person name="Bluhm B."/>
            <person name="Cannon C."/>
            <person name="Castanera R."/>
            <person name="Culley D."/>
            <person name="Daum C."/>
            <person name="Ezra D."/>
            <person name="Gonzalez J."/>
            <person name="Henrissat B."/>
            <person name="Kuo A."/>
            <person name="Liang C."/>
            <person name="Lipzen A."/>
            <person name="Lutzoni F."/>
            <person name="Magnuson J."/>
            <person name="Mondo S."/>
            <person name="Nolan M."/>
            <person name="Ohm R."/>
            <person name="Pangilinan J."/>
            <person name="Park H.-J."/>
            <person name="Ramirez L."/>
            <person name="Alfaro M."/>
            <person name="Sun H."/>
            <person name="Tritt A."/>
            <person name="Yoshinaga Y."/>
            <person name="Zwiers L.-H."/>
            <person name="Turgeon B."/>
            <person name="Goodwin S."/>
            <person name="Spatafora J."/>
            <person name="Crous P."/>
            <person name="Grigoriev I."/>
        </authorList>
    </citation>
    <scope>NUCLEOTIDE SEQUENCE</scope>
    <source>
        <strain evidence="2">CBS 690.94</strain>
    </source>
</reference>
<dbReference type="AlphaFoldDB" id="A0A9P4UIZ7"/>
<evidence type="ECO:0000259" key="1">
    <source>
        <dbReference type="Pfam" id="PF01636"/>
    </source>
</evidence>
<evidence type="ECO:0000313" key="3">
    <source>
        <dbReference type="Proteomes" id="UP000799764"/>
    </source>
</evidence>
<dbReference type="PANTHER" id="PTHR21310">
    <property type="entry name" value="AMINOGLYCOSIDE PHOSPHOTRANSFERASE-RELATED-RELATED"/>
    <property type="match status" value="1"/>
</dbReference>
<accession>A0A9P4UIZ7</accession>
<protein>
    <recommendedName>
        <fullName evidence="1">Aminoglycoside phosphotransferase domain-containing protein</fullName>
    </recommendedName>
</protein>
<dbReference type="InterPro" id="IPR051678">
    <property type="entry name" value="AGP_Transferase"/>
</dbReference>
<name>A0A9P4UIZ7_9PLEO</name>
<proteinExistence type="predicted"/>
<dbReference type="OrthoDB" id="10003767at2759"/>
<dbReference type="InterPro" id="IPR011009">
    <property type="entry name" value="Kinase-like_dom_sf"/>
</dbReference>
<dbReference type="InterPro" id="IPR002575">
    <property type="entry name" value="Aminoglycoside_PTrfase"/>
</dbReference>
<dbReference type="Gene3D" id="3.90.1200.10">
    <property type="match status" value="1"/>
</dbReference>
<gene>
    <name evidence="2" type="ORF">P171DRAFT_503564</name>
</gene>
<keyword evidence="3" id="KW-1185">Reference proteome</keyword>
<feature type="domain" description="Aminoglycoside phosphotransferase" evidence="1">
    <location>
        <begin position="318"/>
        <end position="354"/>
    </location>
</feature>
<dbReference type="EMBL" id="MU001493">
    <property type="protein sequence ID" value="KAF2450817.1"/>
    <property type="molecule type" value="Genomic_DNA"/>
</dbReference>
<dbReference type="Proteomes" id="UP000799764">
    <property type="component" value="Unassembled WGS sequence"/>
</dbReference>
<dbReference type="SUPFAM" id="SSF56112">
    <property type="entry name" value="Protein kinase-like (PK-like)"/>
    <property type="match status" value="1"/>
</dbReference>
<organism evidence="2 3">
    <name type="scientific">Karstenula rhodostoma CBS 690.94</name>
    <dbReference type="NCBI Taxonomy" id="1392251"/>
    <lineage>
        <taxon>Eukaryota</taxon>
        <taxon>Fungi</taxon>
        <taxon>Dikarya</taxon>
        <taxon>Ascomycota</taxon>
        <taxon>Pezizomycotina</taxon>
        <taxon>Dothideomycetes</taxon>
        <taxon>Pleosporomycetidae</taxon>
        <taxon>Pleosporales</taxon>
        <taxon>Massarineae</taxon>
        <taxon>Didymosphaeriaceae</taxon>
        <taxon>Karstenula</taxon>
    </lineage>
</organism>
<sequence>MTAFDLLPGKAVDIKGSDTSNSTSTTSNDKRQDFNAMRAIPEQNYKTCLVAIQSLQNRRGDPITAEDCKVLGKTEGAYHVVVSIGVTRKGNLERYIFRVPANGTAALWRQEDRYMMEREVELLRQIRRNTDIPVPNVIAYNTELLNTLGAPWMLTDMLPGNSAYRIWFDAPSEEPNYYRADVPSPETHRKRVTFLKSLAGHMVKLLPLEFDCIGIPEIRFTHNIQDVDACKSYKAIMGPSYHWNSMTDAFEVEMRGPFEATQDYLGYGLRDWCDQDDLQDDDPGYNDPNEDPVMLMGVYKLLQIIFNCTVFNPDRDPEKFLIHHNDLDLQNILTDKDGVVTGIIDWDGAYAGPRCIGPTATPKFLLRDWFPHECGKNLERAPFMGFMTKHYRNIYAAAVYLAGKEQGIDDIATRYTTKSALYQAIFAAIYEGGHPLDITNKVLRSIPGFRMQPSHFKKLLGKGWPAAVEYLEREIPKIFEAELPDEKFMCEVAAISAVKPPLKRGSISAVMEDFHVTQKRTKTVDVPFKVVQNFVQSLVENDMVTLNLGGLFSSPVADERPILSTPPNTRRKEKQKYRFTLEMSEKTLEPVSFGMFTH</sequence>
<dbReference type="Gene3D" id="3.30.200.20">
    <property type="entry name" value="Phosphorylase Kinase, domain 1"/>
    <property type="match status" value="1"/>
</dbReference>
<dbReference type="PANTHER" id="PTHR21310:SF51">
    <property type="entry name" value="AMINOGLYCOSIDE PHOSPHOTRANSFERASE DOMAIN-CONTAINING PROTEIN"/>
    <property type="match status" value="1"/>
</dbReference>
<comment type="caution">
    <text evidence="2">The sequence shown here is derived from an EMBL/GenBank/DDBJ whole genome shotgun (WGS) entry which is preliminary data.</text>
</comment>